<dbReference type="PANTHER" id="PTHR22789">
    <property type="entry name" value="FUCULOSE PHOSPHATE ALDOLASE"/>
    <property type="match status" value="1"/>
</dbReference>
<accession>A0A6J4R0G6</accession>
<dbReference type="Pfam" id="PF00596">
    <property type="entry name" value="Aldolase_II"/>
    <property type="match status" value="1"/>
</dbReference>
<dbReference type="PANTHER" id="PTHR22789:SF0">
    <property type="entry name" value="3-OXO-TETRONATE 4-PHOSPHATE DECARBOXYLASE-RELATED"/>
    <property type="match status" value="1"/>
</dbReference>
<evidence type="ECO:0000256" key="1">
    <source>
        <dbReference type="ARBA" id="ARBA00022723"/>
    </source>
</evidence>
<protein>
    <recommendedName>
        <fullName evidence="3">Class II aldolase/adducin N-terminal domain-containing protein</fullName>
    </recommendedName>
</protein>
<proteinExistence type="predicted"/>
<dbReference type="InterPro" id="IPR050197">
    <property type="entry name" value="Aldolase_class_II_sugar_metab"/>
</dbReference>
<dbReference type="GO" id="GO:0016832">
    <property type="term" value="F:aldehyde-lyase activity"/>
    <property type="evidence" value="ECO:0007669"/>
    <property type="project" value="TreeGrafter"/>
</dbReference>
<dbReference type="SUPFAM" id="SSF53639">
    <property type="entry name" value="AraD/HMP-PK domain-like"/>
    <property type="match status" value="1"/>
</dbReference>
<organism evidence="4">
    <name type="scientific">uncultured Rubrobacteraceae bacterium</name>
    <dbReference type="NCBI Taxonomy" id="349277"/>
    <lineage>
        <taxon>Bacteria</taxon>
        <taxon>Bacillati</taxon>
        <taxon>Actinomycetota</taxon>
        <taxon>Rubrobacteria</taxon>
        <taxon>Rubrobacterales</taxon>
        <taxon>Rubrobacteraceae</taxon>
        <taxon>environmental samples</taxon>
    </lineage>
</organism>
<dbReference type="GO" id="GO:0046872">
    <property type="term" value="F:metal ion binding"/>
    <property type="evidence" value="ECO:0007669"/>
    <property type="project" value="UniProtKB-KW"/>
</dbReference>
<dbReference type="Gene3D" id="3.40.225.10">
    <property type="entry name" value="Class II aldolase/adducin N-terminal domain"/>
    <property type="match status" value="1"/>
</dbReference>
<keyword evidence="1" id="KW-0479">Metal-binding</keyword>
<evidence type="ECO:0000256" key="2">
    <source>
        <dbReference type="ARBA" id="ARBA00023239"/>
    </source>
</evidence>
<sequence length="214" mass="22773">MQEDLIAAAHALAAVGLVTAFGHVSAREGEDSFLITPPKPLGSLKPDDSLSKVSLAGDELPEGVPGEAWVHWSIYNSRPDVEGICRAQPPITTAVISAGVPIRPLHGQGAFLGEEVPVYDDARLIRGREAGEALAEDLRNAGGIVMRGNGAVTVGKSVGAAVARMWVLEVSAEINRTAAATGTPQMLNEEEFSYWESVSEEILERIWSYLKASE</sequence>
<dbReference type="InterPro" id="IPR001303">
    <property type="entry name" value="Aldolase_II/adducin_N"/>
</dbReference>
<gene>
    <name evidence="4" type="ORF">AVDCRST_MAG14-1876</name>
</gene>
<dbReference type="InterPro" id="IPR036409">
    <property type="entry name" value="Aldolase_II/adducin_N_sf"/>
</dbReference>
<dbReference type="GO" id="GO:0005829">
    <property type="term" value="C:cytosol"/>
    <property type="evidence" value="ECO:0007669"/>
    <property type="project" value="TreeGrafter"/>
</dbReference>
<feature type="domain" description="Class II aldolase/adducin N-terminal" evidence="3">
    <location>
        <begin position="3"/>
        <end position="176"/>
    </location>
</feature>
<keyword evidence="2" id="KW-0456">Lyase</keyword>
<reference evidence="4" key="1">
    <citation type="submission" date="2020-02" db="EMBL/GenBank/DDBJ databases">
        <authorList>
            <person name="Meier V. D."/>
        </authorList>
    </citation>
    <scope>NUCLEOTIDE SEQUENCE</scope>
    <source>
        <strain evidence="4">AVDCRST_MAG14</strain>
    </source>
</reference>
<dbReference type="SMART" id="SM01007">
    <property type="entry name" value="Aldolase_II"/>
    <property type="match status" value="1"/>
</dbReference>
<dbReference type="AlphaFoldDB" id="A0A6J4R0G6"/>
<evidence type="ECO:0000259" key="3">
    <source>
        <dbReference type="SMART" id="SM01007"/>
    </source>
</evidence>
<evidence type="ECO:0000313" key="4">
    <source>
        <dbReference type="EMBL" id="CAA9457694.1"/>
    </source>
</evidence>
<dbReference type="EMBL" id="CADCVG010000078">
    <property type="protein sequence ID" value="CAA9457694.1"/>
    <property type="molecule type" value="Genomic_DNA"/>
</dbReference>
<dbReference type="GO" id="GO:0019323">
    <property type="term" value="P:pentose catabolic process"/>
    <property type="evidence" value="ECO:0007669"/>
    <property type="project" value="TreeGrafter"/>
</dbReference>
<name>A0A6J4R0G6_9ACTN</name>